<gene>
    <name evidence="7" type="ORF">CYPRO_3027</name>
</gene>
<dbReference type="Pfam" id="PF03486">
    <property type="entry name" value="HI0933_like"/>
    <property type="match status" value="1"/>
</dbReference>
<dbReference type="InterPro" id="IPR036188">
    <property type="entry name" value="FAD/NAD-bd_sf"/>
</dbReference>
<evidence type="ECO:0000256" key="2">
    <source>
        <dbReference type="ARBA" id="ARBA00022630"/>
    </source>
</evidence>
<keyword evidence="3" id="KW-0274">FAD</keyword>
<name>A0A345UP62_9BACT</name>
<evidence type="ECO:0000259" key="5">
    <source>
        <dbReference type="Pfam" id="PF03486"/>
    </source>
</evidence>
<dbReference type="EMBL" id="CP027806">
    <property type="protein sequence ID" value="AXJ02264.1"/>
    <property type="molecule type" value="Genomic_DNA"/>
</dbReference>
<evidence type="ECO:0000256" key="1">
    <source>
        <dbReference type="ARBA" id="ARBA00001974"/>
    </source>
</evidence>
<dbReference type="InterPro" id="IPR023166">
    <property type="entry name" value="BaiN-like_dom_sf"/>
</dbReference>
<sequence>MSKRLLVCGAGAAGLTAAIFAAEQGAEVLVLERTKQAGKKILMSGGTRCNVLPVKATLADYHTASSPNILKKIFKTWSVSACKRWFTDELRLRLACEEESNKWFPVSNSAKEVRDLLLTRALDAGVKVRYESAVEGITPLDTGWQVKLTTGEVFSGDAVIIATGGLSVPTIGTDGMGHRFLKPHGHLTGPVYPALTPLLGTNAAHKALSGLSLNVRMRVMHGDKCLFEANRTGFLFTHRGYSGPAVLDVSHFYREEFAKKSELSRENLRYEVSWDDADHETWRTRLEGKGGVTVNGVLRQYLPNRLTEVLCAEAATDSRQNPGERKAAELSREERKRLLKLLTACELPVNGDEGYRKAEVTGGGVPLEEINPATMESRLHPGLYLCGEIMDVFGRIGGFNFYWAWVSGRLAGMKAAEGRAD</sequence>
<comment type="cofactor">
    <cofactor evidence="1">
        <name>FAD</name>
        <dbReference type="ChEBI" id="CHEBI:57692"/>
    </cofactor>
</comment>
<dbReference type="AlphaFoldDB" id="A0A345UP62"/>
<evidence type="ECO:0000313" key="7">
    <source>
        <dbReference type="EMBL" id="AXJ02264.1"/>
    </source>
</evidence>
<evidence type="ECO:0000256" key="3">
    <source>
        <dbReference type="ARBA" id="ARBA00022827"/>
    </source>
</evidence>
<dbReference type="OrthoDB" id="9773233at2"/>
<accession>A0A345UP62</accession>
<feature type="signal peptide" evidence="4">
    <location>
        <begin position="1"/>
        <end position="21"/>
    </location>
</feature>
<reference evidence="7 8" key="1">
    <citation type="submission" date="2018-03" db="EMBL/GenBank/DDBJ databases">
        <title>Phenotypic and genomic properties of Cyclonatronum proteinivorum gen. nov., sp. nov., a haloalkaliphilic bacteroidete from soda lakes possessing Na+-translocating rhodopsin.</title>
        <authorList>
            <person name="Toshchakov S.V."/>
            <person name="Korzhenkov A."/>
            <person name="Samarov N.I."/>
            <person name="Kublanov I.V."/>
            <person name="Muntyan M.S."/>
            <person name="Sorokin D.Y."/>
        </authorList>
    </citation>
    <scope>NUCLEOTIDE SEQUENCE [LARGE SCALE GENOMIC DNA]</scope>
    <source>
        <strain evidence="7 8">Omega</strain>
    </source>
</reference>
<dbReference type="RefSeq" id="WP_114985379.1">
    <property type="nucleotide sequence ID" value="NZ_CP027806.1"/>
</dbReference>
<feature type="domain" description="RsdA/BaiN/AoA(So)-like insert" evidence="6">
    <location>
        <begin position="192"/>
        <end position="360"/>
    </location>
</feature>
<dbReference type="Gene3D" id="3.50.50.60">
    <property type="entry name" value="FAD/NAD(P)-binding domain"/>
    <property type="match status" value="1"/>
</dbReference>
<evidence type="ECO:0000313" key="8">
    <source>
        <dbReference type="Proteomes" id="UP000254808"/>
    </source>
</evidence>
<protein>
    <recommendedName>
        <fullName evidence="9">Flavoprotein, HI0933 family</fullName>
    </recommendedName>
</protein>
<evidence type="ECO:0008006" key="9">
    <source>
        <dbReference type="Google" id="ProtNLM"/>
    </source>
</evidence>
<dbReference type="Proteomes" id="UP000254808">
    <property type="component" value="Chromosome"/>
</dbReference>
<evidence type="ECO:0000259" key="6">
    <source>
        <dbReference type="Pfam" id="PF22780"/>
    </source>
</evidence>
<dbReference type="Pfam" id="PF22780">
    <property type="entry name" value="HI0933_like_1st"/>
    <property type="match status" value="1"/>
</dbReference>
<keyword evidence="8" id="KW-1185">Reference proteome</keyword>
<dbReference type="InterPro" id="IPR004792">
    <property type="entry name" value="BaiN-like"/>
</dbReference>
<feature type="chain" id="PRO_5016964015" description="Flavoprotein, HI0933 family" evidence="4">
    <location>
        <begin position="22"/>
        <end position="421"/>
    </location>
</feature>
<proteinExistence type="predicted"/>
<keyword evidence="2" id="KW-0285">Flavoprotein</keyword>
<dbReference type="KEGG" id="cprv:CYPRO_3027"/>
<feature type="domain" description="RsdA/BaiN/AoA(So)-like Rossmann fold-like" evidence="5">
    <location>
        <begin position="5"/>
        <end position="413"/>
    </location>
</feature>
<organism evidence="7 8">
    <name type="scientific">Cyclonatronum proteinivorum</name>
    <dbReference type="NCBI Taxonomy" id="1457365"/>
    <lineage>
        <taxon>Bacteria</taxon>
        <taxon>Pseudomonadati</taxon>
        <taxon>Balneolota</taxon>
        <taxon>Balneolia</taxon>
        <taxon>Balneolales</taxon>
        <taxon>Cyclonatronaceae</taxon>
        <taxon>Cyclonatronum</taxon>
    </lineage>
</organism>
<dbReference type="Gene3D" id="2.40.30.10">
    <property type="entry name" value="Translation factors"/>
    <property type="match status" value="1"/>
</dbReference>
<dbReference type="PRINTS" id="PR00411">
    <property type="entry name" value="PNDRDTASEI"/>
</dbReference>
<dbReference type="SUPFAM" id="SSF51905">
    <property type="entry name" value="FAD/NAD(P)-binding domain"/>
    <property type="match status" value="1"/>
</dbReference>
<dbReference type="PANTHER" id="PTHR42887">
    <property type="entry name" value="OS12G0638800 PROTEIN"/>
    <property type="match status" value="1"/>
</dbReference>
<dbReference type="InterPro" id="IPR055178">
    <property type="entry name" value="RsdA/BaiN/AoA(So)-like_dom"/>
</dbReference>
<evidence type="ECO:0000256" key="4">
    <source>
        <dbReference type="SAM" id="SignalP"/>
    </source>
</evidence>
<keyword evidence="4" id="KW-0732">Signal</keyword>
<dbReference type="Gene3D" id="1.10.8.260">
    <property type="entry name" value="HI0933 insert domain-like"/>
    <property type="match status" value="1"/>
</dbReference>
<dbReference type="InterPro" id="IPR057661">
    <property type="entry name" value="RsdA/BaiN/AoA(So)_Rossmann"/>
</dbReference>
<dbReference type="SUPFAM" id="SSF160996">
    <property type="entry name" value="HI0933 insert domain-like"/>
    <property type="match status" value="1"/>
</dbReference>
<dbReference type="NCBIfam" id="TIGR00275">
    <property type="entry name" value="aminoacetone oxidase family FAD-binding enzyme"/>
    <property type="match status" value="1"/>
</dbReference>
<dbReference type="PRINTS" id="PR00368">
    <property type="entry name" value="FADPNR"/>
</dbReference>
<dbReference type="PANTHER" id="PTHR42887:SF2">
    <property type="entry name" value="OS12G0638800 PROTEIN"/>
    <property type="match status" value="1"/>
</dbReference>